<dbReference type="PANTHER" id="PTHR10350">
    <property type="entry name" value="NUCLEAR PORE COMPLEX PROTEIN NUP155"/>
    <property type="match status" value="1"/>
</dbReference>
<dbReference type="EMBL" id="CAKKLH010000044">
    <property type="protein sequence ID" value="CAH0100701.1"/>
    <property type="molecule type" value="Genomic_DNA"/>
</dbReference>
<accession>A0A8J2WGI5</accession>
<dbReference type="GO" id="GO:0000972">
    <property type="term" value="P:transcription-dependent tethering of RNA polymerase II gene DNA at nuclear periphery"/>
    <property type="evidence" value="ECO:0007669"/>
    <property type="project" value="TreeGrafter"/>
</dbReference>
<evidence type="ECO:0000256" key="1">
    <source>
        <dbReference type="ARBA" id="ARBA00004123"/>
    </source>
</evidence>
<dbReference type="InterPro" id="IPR004870">
    <property type="entry name" value="Nucleoporin_Nup155"/>
</dbReference>
<dbReference type="SUPFAM" id="SSF48065">
    <property type="entry name" value="DBL homology domain (DH-domain)"/>
    <property type="match status" value="1"/>
</dbReference>
<evidence type="ECO:0000256" key="3">
    <source>
        <dbReference type="ARBA" id="ARBA00023242"/>
    </source>
</evidence>
<dbReference type="InterPro" id="IPR035899">
    <property type="entry name" value="DBL_dom_sf"/>
</dbReference>
<keyword evidence="4" id="KW-0175">Coiled coil</keyword>
<dbReference type="OrthoDB" id="6335686at2759"/>
<organism evidence="6 7">
    <name type="scientific">Daphnia galeata</name>
    <dbReference type="NCBI Taxonomy" id="27404"/>
    <lineage>
        <taxon>Eukaryota</taxon>
        <taxon>Metazoa</taxon>
        <taxon>Ecdysozoa</taxon>
        <taxon>Arthropoda</taxon>
        <taxon>Crustacea</taxon>
        <taxon>Branchiopoda</taxon>
        <taxon>Diplostraca</taxon>
        <taxon>Cladocera</taxon>
        <taxon>Anomopoda</taxon>
        <taxon>Daphniidae</taxon>
        <taxon>Daphnia</taxon>
    </lineage>
</organism>
<feature type="domain" description="Nucleoporin Nup133/Nup155-like C-terminal" evidence="5">
    <location>
        <begin position="445"/>
        <end position="756"/>
    </location>
</feature>
<dbReference type="InterPro" id="IPR007187">
    <property type="entry name" value="Nucleoporin_Nup133/Nup155_C"/>
</dbReference>
<dbReference type="AlphaFoldDB" id="A0A8J2WGI5"/>
<feature type="coiled-coil region" evidence="4">
    <location>
        <begin position="255"/>
        <end position="313"/>
    </location>
</feature>
<comment type="caution">
    <text evidence="6">The sequence shown here is derived from an EMBL/GenBank/DDBJ whole genome shotgun (WGS) entry which is preliminary data.</text>
</comment>
<keyword evidence="7" id="KW-1185">Reference proteome</keyword>
<proteinExistence type="predicted"/>
<protein>
    <recommendedName>
        <fullName evidence="5">Nucleoporin Nup133/Nup155-like C-terminal domain-containing protein</fullName>
    </recommendedName>
</protein>
<evidence type="ECO:0000313" key="6">
    <source>
        <dbReference type="EMBL" id="CAH0100701.1"/>
    </source>
</evidence>
<evidence type="ECO:0000313" key="7">
    <source>
        <dbReference type="Proteomes" id="UP000789390"/>
    </source>
</evidence>
<keyword evidence="2" id="KW-0813">Transport</keyword>
<dbReference type="Gene3D" id="1.25.40.450">
    <property type="entry name" value="Nucleoporin, helical domain, N-terminal subdomain"/>
    <property type="match status" value="1"/>
</dbReference>
<dbReference type="GO" id="GO:0017056">
    <property type="term" value="F:structural constituent of nuclear pore"/>
    <property type="evidence" value="ECO:0007669"/>
    <property type="project" value="InterPro"/>
</dbReference>
<evidence type="ECO:0000256" key="4">
    <source>
        <dbReference type="SAM" id="Coils"/>
    </source>
</evidence>
<dbReference type="InterPro" id="IPR042538">
    <property type="entry name" value="Nucleoporin_Nup155_C_3"/>
</dbReference>
<dbReference type="PANTHER" id="PTHR10350:SF6">
    <property type="entry name" value="NUCLEAR PORE COMPLEX PROTEIN NUP155"/>
    <property type="match status" value="1"/>
</dbReference>
<dbReference type="GO" id="GO:0006606">
    <property type="term" value="P:protein import into nucleus"/>
    <property type="evidence" value="ECO:0007669"/>
    <property type="project" value="TreeGrafter"/>
</dbReference>
<dbReference type="GO" id="GO:0036228">
    <property type="term" value="P:protein localization to nuclear inner membrane"/>
    <property type="evidence" value="ECO:0007669"/>
    <property type="project" value="TreeGrafter"/>
</dbReference>
<sequence>MPTTCFEAKISALFAHGLPAMSHDIKDLDLNLELSILNEEVETWIFAEGGADRVPLAVSSSIEATPTSEIDRESIIDIWRLQFSGLLGYQRILNLQLFFRQWKKKGTGKECILFVTQHIANYPLLIDPLVKTSRDQTEECLQLQQVFGFVKILQDILIGVNAQMAEKECQLRLIKFSNSVRLMFEGVAYLNHDSGKVQLGRKCTNCSARIRGRSASGSTRSERPWRGATFSWPKPVAATFLFSAPFGSGPATLAKFQHNQRLEELRNLQDRLSKEKAEWTVQEEHISEQRKQLLKPQEQKENLNQKLEALRCQDISWSQYEDRFDCSMASAVSPTSGDEETEVTEGPNMAAMELRDPCKASEIAFTRNSSNGLCRCPSSGFQKAKKDDPSIEVMWLEVDDVPQPSSQAELYAANMIVEDIVSILGMKTRKLHQPILKRKTDAAWLCGKLCDHQLHLLGQSLSAEMRMSLKTTLFRDLILSGSDTCIGLINSSSIDTWMMRPGRMPSDAMCTKVNEQLLKTRTMTMNRMDKERLLQQTLETCKQIPARINLSHVCHQLSACQYYGGIVELCCIVVEKLDPHHRTLQCYNSQQEDPAAVEALLARKNCYQQMCLVLQKLYTAAVCHPQSPSVPKSPGLMVLTTPLKHDEGHDPLEAQRLEDETLSLALQSGDELCHNYLKRQTAVQGGQQQTDLVAYYDLLWKFYEKSGLSTAISLSLRIEYLSRVIVCARAADTSSFGNTVQGQFLYEMEEKMDVAKECKLGILHCANHYDAALVTNIWQNVINVEVKKLGNADAETKLASLGSKMKTLGRTCAESEQFFPWNFSSRRWKRFRSAGTELQESILYSPQCPTAATPPPTNIQEIWQHSDFKMAEGHVWSGWRSGKSKLFILEKFISSRQNGSMRLQPTWLVEYRNGINSGAGNPCNPCCLLNPQSIAQSTHEHPHQRRCCAKGRDSSVSQQGNTNFALSLQQNTSATAEKDRVCEC</sequence>
<dbReference type="Pfam" id="PF03177">
    <property type="entry name" value="Nucleoporin_C"/>
    <property type="match status" value="2"/>
</dbReference>
<dbReference type="InterPro" id="IPR042533">
    <property type="entry name" value="Nucleoporin_Nup155_C_1"/>
</dbReference>
<keyword evidence="3" id="KW-0539">Nucleus</keyword>
<dbReference type="GO" id="GO:0044611">
    <property type="term" value="C:nuclear pore inner ring"/>
    <property type="evidence" value="ECO:0007669"/>
    <property type="project" value="TreeGrafter"/>
</dbReference>
<name>A0A8J2WGI5_9CRUS</name>
<dbReference type="Gene3D" id="1.20.120.1880">
    <property type="entry name" value="Nucleoporin, helical C-terminal domain"/>
    <property type="match status" value="1"/>
</dbReference>
<evidence type="ECO:0000259" key="5">
    <source>
        <dbReference type="Pfam" id="PF03177"/>
    </source>
</evidence>
<reference evidence="6" key="1">
    <citation type="submission" date="2021-11" db="EMBL/GenBank/DDBJ databases">
        <authorList>
            <person name="Schell T."/>
        </authorList>
    </citation>
    <scope>NUCLEOTIDE SEQUENCE</scope>
    <source>
        <strain evidence="6">M5</strain>
    </source>
</reference>
<comment type="subcellular location">
    <subcellularLocation>
        <location evidence="1">Nucleus</location>
    </subcellularLocation>
</comment>
<feature type="domain" description="Nucleoporin Nup133/Nup155-like C-terminal" evidence="5">
    <location>
        <begin position="757"/>
        <end position="825"/>
    </location>
</feature>
<dbReference type="GO" id="GO:0006405">
    <property type="term" value="P:RNA export from nucleus"/>
    <property type="evidence" value="ECO:0007669"/>
    <property type="project" value="TreeGrafter"/>
</dbReference>
<gene>
    <name evidence="6" type="ORF">DGAL_LOCUS2989</name>
</gene>
<evidence type="ECO:0000256" key="2">
    <source>
        <dbReference type="ARBA" id="ARBA00022448"/>
    </source>
</evidence>
<dbReference type="Proteomes" id="UP000789390">
    <property type="component" value="Unassembled WGS sequence"/>
</dbReference>